<reference evidence="1 2" key="1">
    <citation type="submission" date="2023-07" db="EMBL/GenBank/DDBJ databases">
        <title>Genomic Encyclopedia of Type Strains, Phase IV (KMG-IV): sequencing the most valuable type-strain genomes for metagenomic binning, comparative biology and taxonomic classification.</title>
        <authorList>
            <person name="Goeker M."/>
        </authorList>
    </citation>
    <scope>NUCLEOTIDE SEQUENCE [LARGE SCALE GENOMIC DNA]</scope>
    <source>
        <strain evidence="1 2">DSM 19619</strain>
    </source>
</reference>
<dbReference type="EMBL" id="JAUSVX010000002">
    <property type="protein sequence ID" value="MDQ0468796.1"/>
    <property type="molecule type" value="Genomic_DNA"/>
</dbReference>
<dbReference type="Gene3D" id="3.40.50.300">
    <property type="entry name" value="P-loop containing nucleotide triphosphate hydrolases"/>
    <property type="match status" value="1"/>
</dbReference>
<dbReference type="PANTHER" id="PTHR11669:SF8">
    <property type="entry name" value="DNA POLYMERASE III SUBUNIT DELTA"/>
    <property type="match status" value="1"/>
</dbReference>
<dbReference type="EC" id="2.7.7.7" evidence="1"/>
<proteinExistence type="predicted"/>
<keyword evidence="1" id="KW-0548">Nucleotidyltransferase</keyword>
<dbReference type="GO" id="GO:0003887">
    <property type="term" value="F:DNA-directed DNA polymerase activity"/>
    <property type="evidence" value="ECO:0007669"/>
    <property type="project" value="UniProtKB-EC"/>
</dbReference>
<keyword evidence="2" id="KW-1185">Reference proteome</keyword>
<dbReference type="Proteomes" id="UP001242480">
    <property type="component" value="Unassembled WGS sequence"/>
</dbReference>
<evidence type="ECO:0000313" key="2">
    <source>
        <dbReference type="Proteomes" id="UP001242480"/>
    </source>
</evidence>
<dbReference type="InterPro" id="IPR050238">
    <property type="entry name" value="DNA_Rep/Repair_Clamp_Loader"/>
</dbReference>
<evidence type="ECO:0000313" key="1">
    <source>
        <dbReference type="EMBL" id="MDQ0468796.1"/>
    </source>
</evidence>
<dbReference type="PANTHER" id="PTHR11669">
    <property type="entry name" value="REPLICATION FACTOR C / DNA POLYMERASE III GAMMA-TAU SUBUNIT"/>
    <property type="match status" value="1"/>
</dbReference>
<dbReference type="SUPFAM" id="SSF52540">
    <property type="entry name" value="P-loop containing nucleoside triphosphate hydrolases"/>
    <property type="match status" value="1"/>
</dbReference>
<comment type="caution">
    <text evidence="1">The sequence shown here is derived from an EMBL/GenBank/DDBJ whole genome shotgun (WGS) entry which is preliminary data.</text>
</comment>
<dbReference type="InterPro" id="IPR027417">
    <property type="entry name" value="P-loop_NTPase"/>
</dbReference>
<organism evidence="1 2">
    <name type="scientific">Labrys wisconsinensis</name>
    <dbReference type="NCBI Taxonomy" id="425677"/>
    <lineage>
        <taxon>Bacteria</taxon>
        <taxon>Pseudomonadati</taxon>
        <taxon>Pseudomonadota</taxon>
        <taxon>Alphaproteobacteria</taxon>
        <taxon>Hyphomicrobiales</taxon>
        <taxon>Xanthobacteraceae</taxon>
        <taxon>Labrys</taxon>
    </lineage>
</organism>
<name>A0ABU0J5F9_9HYPH</name>
<gene>
    <name evidence="1" type="ORF">QO011_001796</name>
</gene>
<dbReference type="Pfam" id="PF13177">
    <property type="entry name" value="DNA_pol3_delta2"/>
    <property type="match status" value="1"/>
</dbReference>
<sequence>MSDTPEIDRLDDTPHPRETAALIGHDAAERALLEAYRSGRIHHAWILGGPEGIGKATLAYRMAKFVLTHPDPTTTQDCTDLAVPPQVPAARQVASQSHVDLKVLRRTLNDDRKSFGAVIKVEDVRQAVAFFGSTAGGGGWRIAIVDAADDFNAAGANALLKVLEEPPARALFLIVSHQPGRLLPTIRSRCRRLTLEALSADDTVRAAALARPDLPRPALEGAARIAQGSVRRTLVLAEGEGVALHQALLALLARLPDIDVAAVHALADRCAGKAGDANFELMLAFLEDWLHERLTVEQGAPAHRLARWAEVWDKARDAARDVEVYNLERKPFVLSTFSMLARASRS</sequence>
<protein>
    <submittedName>
        <fullName evidence="1">DNA polymerase-3 subunit delta</fullName>
        <ecNumber evidence="1">2.7.7.7</ecNumber>
    </submittedName>
</protein>
<keyword evidence="1" id="KW-0808">Transferase</keyword>
<accession>A0ABU0J5F9</accession>
<dbReference type="NCBIfam" id="NF005677">
    <property type="entry name" value="PRK07471.1"/>
    <property type="match status" value="1"/>
</dbReference>
<dbReference type="RefSeq" id="WP_307270480.1">
    <property type="nucleotide sequence ID" value="NZ_JAUSVX010000002.1"/>
</dbReference>